<keyword evidence="6 9" id="KW-0472">Membrane</keyword>
<dbReference type="GO" id="GO:0031090">
    <property type="term" value="C:organelle membrane"/>
    <property type="evidence" value="ECO:0007669"/>
    <property type="project" value="UniProtKB-ARBA"/>
</dbReference>
<proteinExistence type="inferred from homology"/>
<dbReference type="InterPro" id="IPR013057">
    <property type="entry name" value="AA_transpt_TM"/>
</dbReference>
<dbReference type="Proteomes" id="UP000001514">
    <property type="component" value="Unassembled WGS sequence"/>
</dbReference>
<reference evidence="11 12" key="1">
    <citation type="journal article" date="2011" name="Science">
        <title>The Selaginella genome identifies genetic changes associated with the evolution of vascular plants.</title>
        <authorList>
            <person name="Banks J.A."/>
            <person name="Nishiyama T."/>
            <person name="Hasebe M."/>
            <person name="Bowman J.L."/>
            <person name="Gribskov M."/>
            <person name="dePamphilis C."/>
            <person name="Albert V.A."/>
            <person name="Aono N."/>
            <person name="Aoyama T."/>
            <person name="Ambrose B.A."/>
            <person name="Ashton N.W."/>
            <person name="Axtell M.J."/>
            <person name="Barker E."/>
            <person name="Barker M.S."/>
            <person name="Bennetzen J.L."/>
            <person name="Bonawitz N.D."/>
            <person name="Chapple C."/>
            <person name="Cheng C."/>
            <person name="Correa L.G."/>
            <person name="Dacre M."/>
            <person name="DeBarry J."/>
            <person name="Dreyer I."/>
            <person name="Elias M."/>
            <person name="Engstrom E.M."/>
            <person name="Estelle M."/>
            <person name="Feng L."/>
            <person name="Finet C."/>
            <person name="Floyd S.K."/>
            <person name="Frommer W.B."/>
            <person name="Fujita T."/>
            <person name="Gramzow L."/>
            <person name="Gutensohn M."/>
            <person name="Harholt J."/>
            <person name="Hattori M."/>
            <person name="Heyl A."/>
            <person name="Hirai T."/>
            <person name="Hiwatashi Y."/>
            <person name="Ishikawa M."/>
            <person name="Iwata M."/>
            <person name="Karol K.G."/>
            <person name="Koehler B."/>
            <person name="Kolukisaoglu U."/>
            <person name="Kubo M."/>
            <person name="Kurata T."/>
            <person name="Lalonde S."/>
            <person name="Li K."/>
            <person name="Li Y."/>
            <person name="Litt A."/>
            <person name="Lyons E."/>
            <person name="Manning G."/>
            <person name="Maruyama T."/>
            <person name="Michael T.P."/>
            <person name="Mikami K."/>
            <person name="Miyazaki S."/>
            <person name="Morinaga S."/>
            <person name="Murata T."/>
            <person name="Mueller-Roeber B."/>
            <person name="Nelson D.R."/>
            <person name="Obara M."/>
            <person name="Oguri Y."/>
            <person name="Olmstead R.G."/>
            <person name="Onodera N."/>
            <person name="Petersen B.L."/>
            <person name="Pils B."/>
            <person name="Prigge M."/>
            <person name="Rensing S.A."/>
            <person name="Riano-Pachon D.M."/>
            <person name="Roberts A.W."/>
            <person name="Sato Y."/>
            <person name="Scheller H.V."/>
            <person name="Schulz B."/>
            <person name="Schulz C."/>
            <person name="Shakirov E.V."/>
            <person name="Shibagaki N."/>
            <person name="Shinohara N."/>
            <person name="Shippen D.E."/>
            <person name="Soerensen I."/>
            <person name="Sotooka R."/>
            <person name="Sugimoto N."/>
            <person name="Sugita M."/>
            <person name="Sumikawa N."/>
            <person name="Tanurdzic M."/>
            <person name="Theissen G."/>
            <person name="Ulvskov P."/>
            <person name="Wakazuki S."/>
            <person name="Weng J.K."/>
            <person name="Willats W.W."/>
            <person name="Wipf D."/>
            <person name="Wolf P.G."/>
            <person name="Yang L."/>
            <person name="Zimmer A.D."/>
            <person name="Zhu Q."/>
            <person name="Mitros T."/>
            <person name="Hellsten U."/>
            <person name="Loque D."/>
            <person name="Otillar R."/>
            <person name="Salamov A."/>
            <person name="Schmutz J."/>
            <person name="Shapiro H."/>
            <person name="Lindquist E."/>
            <person name="Lucas S."/>
            <person name="Rokhsar D."/>
            <person name="Grigoriev I.V."/>
        </authorList>
    </citation>
    <scope>NUCLEOTIDE SEQUENCE [LARGE SCALE GENOMIC DNA]</scope>
</reference>
<dbReference type="HOGENOM" id="CLU_009646_1_0_1"/>
<name>D8SWT9_SELML</name>
<keyword evidence="12" id="KW-1185">Reference proteome</keyword>
<dbReference type="InParanoid" id="D8SWT9"/>
<evidence type="ECO:0000259" key="10">
    <source>
        <dbReference type="Pfam" id="PF01490"/>
    </source>
</evidence>
<dbReference type="Gramene" id="EFJ11150">
    <property type="protein sequence ID" value="EFJ11150"/>
    <property type="gene ID" value="SELMODRAFT_42776"/>
</dbReference>
<evidence type="ECO:0000313" key="12">
    <source>
        <dbReference type="Proteomes" id="UP000001514"/>
    </source>
</evidence>
<comment type="similarity">
    <text evidence="7">Belongs to the amino acid/polyamine transporter 2 family. Amino acid/auxin permease (AAAP) (TC 2.A.18.5) subfamily.</text>
</comment>
<feature type="non-terminal residue" evidence="11">
    <location>
        <position position="546"/>
    </location>
</feature>
<sequence length="546" mass="59724">FDADEEDEQQQQRKVSSGDGFHHKIEEEDGEDEEEEEEDDALATPRWPQSYRKSMDIYSHMPSPSLNFLTSPNVSRSSLLSTSLGKHYESATSILDPLLTDQEFDKDEKRLTPSLPPPPPPQSHIVTVSSETRLRKTSSTRISPSSDAQDYHHLQLPKQGCTFFQATLNGINVLAGVGVLSTPYALKQGGWIGAIILLLFAVVCCYTGILLRKCLESEPGLVTYPDIGQAAFGRIGRLVISIILYVELYACCVEFLILEGDNLASLFPNAHFSFNGRKMESQKVFSMIAALFILPTVWLRDLSLLSYISAGGVVTSIIVVVSVWWVGAVDGVGFRNTGSFINFGNLPVSIGLIGFCFSGHAVFPNIYSSMKDRAQFNRVLQLCFLLCILMYGGVAIMGFKMFGAETQSQVTLNLPKQFVASKIALWTTVITPLTKYALTITPVALSLEELLPTQVSKNHFASVLIRTSLVTSTLFVALMIPFFGFVMAFIGSFLSLTGSLILPSACYLSISGRRIPKTQAIICVVTIFIGVIAAIAGTYSSVTGII</sequence>
<feature type="transmembrane region" description="Helical" evidence="9">
    <location>
        <begin position="520"/>
        <end position="542"/>
    </location>
</feature>
<keyword evidence="5 9" id="KW-1133">Transmembrane helix</keyword>
<protein>
    <recommendedName>
        <fullName evidence="10">Amino acid transporter transmembrane domain-containing protein</fullName>
    </recommendedName>
</protein>
<keyword evidence="2" id="KW-0813">Transport</keyword>
<gene>
    <name evidence="11" type="ORF">SELMODRAFT_42776</name>
</gene>
<feature type="compositionally biased region" description="Acidic residues" evidence="8">
    <location>
        <begin position="27"/>
        <end position="41"/>
    </location>
</feature>
<feature type="transmembrane region" description="Helical" evidence="9">
    <location>
        <begin position="307"/>
        <end position="326"/>
    </location>
</feature>
<evidence type="ECO:0000313" key="11">
    <source>
        <dbReference type="EMBL" id="EFJ11150.1"/>
    </source>
</evidence>
<evidence type="ECO:0000256" key="8">
    <source>
        <dbReference type="SAM" id="MobiDB-lite"/>
    </source>
</evidence>
<dbReference type="GO" id="GO:0015171">
    <property type="term" value="F:amino acid transmembrane transporter activity"/>
    <property type="evidence" value="ECO:0000318"/>
    <property type="project" value="GO_Central"/>
</dbReference>
<dbReference type="GO" id="GO:0016020">
    <property type="term" value="C:membrane"/>
    <property type="evidence" value="ECO:0000318"/>
    <property type="project" value="GO_Central"/>
</dbReference>
<dbReference type="Pfam" id="PF01490">
    <property type="entry name" value="Aa_trans"/>
    <property type="match status" value="1"/>
</dbReference>
<evidence type="ECO:0000256" key="5">
    <source>
        <dbReference type="ARBA" id="ARBA00022989"/>
    </source>
</evidence>
<feature type="transmembrane region" description="Helical" evidence="9">
    <location>
        <begin position="284"/>
        <end position="300"/>
    </location>
</feature>
<feature type="region of interest" description="Disordered" evidence="8">
    <location>
        <begin position="1"/>
        <end position="50"/>
    </location>
</feature>
<feature type="transmembrane region" description="Helical" evidence="9">
    <location>
        <begin position="459"/>
        <end position="480"/>
    </location>
</feature>
<evidence type="ECO:0000256" key="7">
    <source>
        <dbReference type="ARBA" id="ARBA00049662"/>
    </source>
</evidence>
<evidence type="ECO:0000256" key="4">
    <source>
        <dbReference type="ARBA" id="ARBA00022970"/>
    </source>
</evidence>
<feature type="transmembrane region" description="Helical" evidence="9">
    <location>
        <begin position="423"/>
        <end position="447"/>
    </location>
</feature>
<feature type="transmembrane region" description="Helical" evidence="9">
    <location>
        <begin position="191"/>
        <end position="211"/>
    </location>
</feature>
<dbReference type="OrthoDB" id="655540at2759"/>
<dbReference type="AlphaFoldDB" id="D8SWT9"/>
<feature type="non-terminal residue" evidence="11">
    <location>
        <position position="1"/>
    </location>
</feature>
<evidence type="ECO:0000256" key="3">
    <source>
        <dbReference type="ARBA" id="ARBA00022692"/>
    </source>
</evidence>
<dbReference type="KEGG" id="smo:SELMODRAFT_42776"/>
<dbReference type="OMA" id="FNANMGT"/>
<dbReference type="FunCoup" id="D8SWT9">
    <property type="interactions" value="363"/>
</dbReference>
<feature type="transmembrane region" description="Helical" evidence="9">
    <location>
        <begin position="486"/>
        <end position="508"/>
    </location>
</feature>
<accession>D8SWT9</accession>
<dbReference type="FunFam" id="1.20.1740.10:FF:000047">
    <property type="entry name" value="Amino acid transporter AVT1A"/>
    <property type="match status" value="1"/>
</dbReference>
<comment type="subcellular location">
    <subcellularLocation>
        <location evidence="1">Membrane</location>
        <topology evidence="1">Multi-pass membrane protein</topology>
    </subcellularLocation>
</comment>
<dbReference type="PANTHER" id="PTHR22950">
    <property type="entry name" value="AMINO ACID TRANSPORTER"/>
    <property type="match status" value="1"/>
</dbReference>
<feature type="transmembrane region" description="Helical" evidence="9">
    <location>
        <begin position="238"/>
        <end position="258"/>
    </location>
</feature>
<dbReference type="EMBL" id="GL377649">
    <property type="protein sequence ID" value="EFJ11150.1"/>
    <property type="molecule type" value="Genomic_DNA"/>
</dbReference>
<feature type="transmembrane region" description="Helical" evidence="9">
    <location>
        <begin position="346"/>
        <end position="367"/>
    </location>
</feature>
<evidence type="ECO:0000256" key="6">
    <source>
        <dbReference type="ARBA" id="ARBA00023136"/>
    </source>
</evidence>
<evidence type="ECO:0000256" key="1">
    <source>
        <dbReference type="ARBA" id="ARBA00004141"/>
    </source>
</evidence>
<feature type="transmembrane region" description="Helical" evidence="9">
    <location>
        <begin position="379"/>
        <end position="403"/>
    </location>
</feature>
<organism evidence="12">
    <name type="scientific">Selaginella moellendorffii</name>
    <name type="common">Spikemoss</name>
    <dbReference type="NCBI Taxonomy" id="88036"/>
    <lineage>
        <taxon>Eukaryota</taxon>
        <taxon>Viridiplantae</taxon>
        <taxon>Streptophyta</taxon>
        <taxon>Embryophyta</taxon>
        <taxon>Tracheophyta</taxon>
        <taxon>Lycopodiopsida</taxon>
        <taxon>Selaginellales</taxon>
        <taxon>Selaginellaceae</taxon>
        <taxon>Selaginella</taxon>
    </lineage>
</organism>
<evidence type="ECO:0000256" key="9">
    <source>
        <dbReference type="SAM" id="Phobius"/>
    </source>
</evidence>
<dbReference type="GO" id="GO:0003333">
    <property type="term" value="P:amino acid transmembrane transport"/>
    <property type="evidence" value="ECO:0000318"/>
    <property type="project" value="GO_Central"/>
</dbReference>
<evidence type="ECO:0000256" key="2">
    <source>
        <dbReference type="ARBA" id="ARBA00022448"/>
    </source>
</evidence>
<dbReference type="PANTHER" id="PTHR22950:SF692">
    <property type="entry name" value="TRANSMEMBRANE AMINO ACID TRANSPORTER FAMILY PROTEIN"/>
    <property type="match status" value="1"/>
</dbReference>
<keyword evidence="3 9" id="KW-0812">Transmembrane</keyword>
<feature type="domain" description="Amino acid transporter transmembrane" evidence="10">
    <location>
        <begin position="162"/>
        <end position="542"/>
    </location>
</feature>
<keyword evidence="4" id="KW-0029">Amino-acid transport</keyword>
<dbReference type="eggNOG" id="KOG1303">
    <property type="taxonomic scope" value="Eukaryota"/>
</dbReference>